<feature type="region of interest" description="Disordered" evidence="1">
    <location>
        <begin position="252"/>
        <end position="358"/>
    </location>
</feature>
<feature type="compositionally biased region" description="Basic residues" evidence="1">
    <location>
        <begin position="277"/>
        <end position="291"/>
    </location>
</feature>
<protein>
    <recommendedName>
        <fullName evidence="6">Coilin</fullName>
    </recommendedName>
</protein>
<dbReference type="Proteomes" id="UP000827721">
    <property type="component" value="Unassembled WGS sequence"/>
</dbReference>
<dbReference type="InterPro" id="IPR031722">
    <property type="entry name" value="Coilin_N"/>
</dbReference>
<feature type="compositionally biased region" description="Basic residues" evidence="1">
    <location>
        <begin position="168"/>
        <end position="185"/>
    </location>
</feature>
<evidence type="ECO:0008006" key="6">
    <source>
        <dbReference type="Google" id="ProtNLM"/>
    </source>
</evidence>
<evidence type="ECO:0000256" key="1">
    <source>
        <dbReference type="SAM" id="MobiDB-lite"/>
    </source>
</evidence>
<keyword evidence="5" id="KW-1185">Reference proteome</keyword>
<evidence type="ECO:0000313" key="5">
    <source>
        <dbReference type="Proteomes" id="UP000827721"/>
    </source>
</evidence>
<evidence type="ECO:0000259" key="2">
    <source>
        <dbReference type="Pfam" id="PF15862"/>
    </source>
</evidence>
<feature type="compositionally biased region" description="Basic and acidic residues" evidence="1">
    <location>
        <begin position="157"/>
        <end position="167"/>
    </location>
</feature>
<dbReference type="InterPro" id="IPR056398">
    <property type="entry name" value="Tudor_Coilin"/>
</dbReference>
<feature type="domain" description="Coilin N-terminal" evidence="2">
    <location>
        <begin position="13"/>
        <end position="184"/>
    </location>
</feature>
<gene>
    <name evidence="4" type="ORF">JRO89_XS05G0095400</name>
</gene>
<organism evidence="4 5">
    <name type="scientific">Xanthoceras sorbifolium</name>
    <dbReference type="NCBI Taxonomy" id="99658"/>
    <lineage>
        <taxon>Eukaryota</taxon>
        <taxon>Viridiplantae</taxon>
        <taxon>Streptophyta</taxon>
        <taxon>Embryophyta</taxon>
        <taxon>Tracheophyta</taxon>
        <taxon>Spermatophyta</taxon>
        <taxon>Magnoliopsida</taxon>
        <taxon>eudicotyledons</taxon>
        <taxon>Gunneridae</taxon>
        <taxon>Pentapetalae</taxon>
        <taxon>rosids</taxon>
        <taxon>malvids</taxon>
        <taxon>Sapindales</taxon>
        <taxon>Sapindaceae</taxon>
        <taxon>Xanthoceroideae</taxon>
        <taxon>Xanthoceras</taxon>
    </lineage>
</organism>
<dbReference type="Pfam" id="PF15862">
    <property type="entry name" value="Coilin_N"/>
    <property type="match status" value="1"/>
</dbReference>
<dbReference type="EMBL" id="JAFEMO010000005">
    <property type="protein sequence ID" value="KAH7570379.1"/>
    <property type="molecule type" value="Genomic_DNA"/>
</dbReference>
<comment type="caution">
    <text evidence="4">The sequence shown here is derived from an EMBL/GenBank/DDBJ whole genome shotgun (WGS) entry which is preliminary data.</text>
</comment>
<dbReference type="PANTHER" id="PTHR15197:SF0">
    <property type="entry name" value="COILIN"/>
    <property type="match status" value="1"/>
</dbReference>
<reference evidence="4 5" key="1">
    <citation type="submission" date="2021-02" db="EMBL/GenBank/DDBJ databases">
        <title>Plant Genome Project.</title>
        <authorList>
            <person name="Zhang R.-G."/>
        </authorList>
    </citation>
    <scope>NUCLEOTIDE SEQUENCE [LARGE SCALE GENOMIC DNA]</scope>
    <source>
        <tissue evidence="4">Leaves</tissue>
    </source>
</reference>
<feature type="region of interest" description="Disordered" evidence="1">
    <location>
        <begin position="140"/>
        <end position="185"/>
    </location>
</feature>
<feature type="domain" description="Coilin tudor" evidence="3">
    <location>
        <begin position="441"/>
        <end position="544"/>
    </location>
</feature>
<evidence type="ECO:0000313" key="4">
    <source>
        <dbReference type="EMBL" id="KAH7570379.1"/>
    </source>
</evidence>
<dbReference type="InterPro" id="IPR024822">
    <property type="entry name" value="Coilin"/>
</dbReference>
<name>A0ABQ8I173_9ROSI</name>
<dbReference type="Pfam" id="PF23086">
    <property type="entry name" value="Tudor_Coilin"/>
    <property type="match status" value="1"/>
</dbReference>
<evidence type="ECO:0000259" key="3">
    <source>
        <dbReference type="Pfam" id="PF23086"/>
    </source>
</evidence>
<dbReference type="PANTHER" id="PTHR15197">
    <property type="entry name" value="COILIN P80"/>
    <property type="match status" value="1"/>
</dbReference>
<feature type="compositionally biased region" description="Basic and acidic residues" evidence="1">
    <location>
        <begin position="292"/>
        <end position="305"/>
    </location>
</feature>
<accession>A0ABQ8I173</accession>
<sequence>MRVLEGVKEMERVRLRLVFENHHILSKSQRKEGLSKSWILFKPKRLKTISDLSAYLLHIFRLHHSCPHGLLLSMDGFVLPSFESTCVLKDKDIVWVRKKGGVSAELEDKVGNGLEIVKQSEHAGVKLLANGEFNLETGGYESEHEEDEHGESLDAVDLEHTPDMDKVSKKRKASKKLQGSKRKKSKLAIAEESPVVIEDVENDGHVVKSGSSHRILRKNRIKKNKSSDVQGEPVKLSIPEIDETTKCMTKSKRFSELQENDNGSVDISSMPDETKKLPSRSARRKKAKRRWLREQAKIEKMELHQKQVLPNDNQQSLDRDDKKHEHQQPDQTSRDKDNEKLAKDQQPDSSSDADEDVVPVVIRPGHIRFEVSGKGDAVQAVQRNHTPVEIFQWNGITSKKKGQKWGTEKAAFPKKNYENFSQDYSAMLNTEEEMSASNCKDLDFDNLRPYTGLPKEGDVIAYRLIELSSSWTPEPTSFRVGKISWYNSESNRIRLVVVPEYPLDFEKKIDEDESPPQSDISHYREDGSLQIDFSLLIDVRIVMHGNSNNAKSVTAGVNEVSVEDQDATTKLRNNNNSEGDHTPAHENGKVNAWEEINQVLSAKKAELSQVDDQSTKENSGGSRWSYKALRSSALGPTMAFLRSQNEF</sequence>
<proteinExistence type="predicted"/>
<feature type="compositionally biased region" description="Basic and acidic residues" evidence="1">
    <location>
        <begin position="317"/>
        <end position="346"/>
    </location>
</feature>